<dbReference type="EMBL" id="MT143701">
    <property type="protein sequence ID" value="QJB00820.1"/>
    <property type="molecule type" value="Genomic_DNA"/>
</dbReference>
<dbReference type="AlphaFoldDB" id="A0A6H1ZB83"/>
<evidence type="ECO:0000313" key="3">
    <source>
        <dbReference type="EMBL" id="QJB00820.1"/>
    </source>
</evidence>
<name>A0A6H1ZB83_9ZZZZ</name>
<reference evidence="1" key="1">
    <citation type="submission" date="2020-03" db="EMBL/GenBank/DDBJ databases">
        <title>The deep terrestrial virosphere.</title>
        <authorList>
            <person name="Holmfeldt K."/>
            <person name="Nilsson E."/>
            <person name="Simone D."/>
            <person name="Lopez-Fernandez M."/>
            <person name="Wu X."/>
            <person name="de Brujin I."/>
            <person name="Lundin D."/>
            <person name="Andersson A."/>
            <person name="Bertilsson S."/>
            <person name="Dopson M."/>
        </authorList>
    </citation>
    <scope>NUCLEOTIDE SEQUENCE</scope>
    <source>
        <strain evidence="3">MM171A00166</strain>
        <strain evidence="5">MM415A00140</strain>
        <strain evidence="2">MM415B00227</strain>
        <strain evidence="1">TM448A00134</strain>
        <strain evidence="4">TM448B00166</strain>
    </source>
</reference>
<organism evidence="1">
    <name type="scientific">viral metagenome</name>
    <dbReference type="NCBI Taxonomy" id="1070528"/>
    <lineage>
        <taxon>unclassified sequences</taxon>
        <taxon>metagenomes</taxon>
        <taxon>organismal metagenomes</taxon>
    </lineage>
</organism>
<dbReference type="EMBL" id="MT141570">
    <property type="protein sequence ID" value="QJA67402.1"/>
    <property type="molecule type" value="Genomic_DNA"/>
</dbReference>
<evidence type="ECO:0000313" key="5">
    <source>
        <dbReference type="EMBL" id="QJI05262.1"/>
    </source>
</evidence>
<dbReference type="EMBL" id="MT145197">
    <property type="protein sequence ID" value="QJI05262.1"/>
    <property type="molecule type" value="Genomic_DNA"/>
</dbReference>
<dbReference type="EMBL" id="MT144594">
    <property type="protein sequence ID" value="QJH94004.1"/>
    <property type="molecule type" value="Genomic_DNA"/>
</dbReference>
<protein>
    <submittedName>
        <fullName evidence="1">Uncharacterized protein</fullName>
    </submittedName>
</protein>
<sequence>MTAPALVRSSDLKRMADIAKAKGVTVWIEMNGRRVGISPDTSAPRDYAAIDEIEEIRL</sequence>
<evidence type="ECO:0000313" key="1">
    <source>
        <dbReference type="EMBL" id="QJA44719.1"/>
    </source>
</evidence>
<dbReference type="EMBL" id="MT143979">
    <property type="protein sequence ID" value="QJA44719.1"/>
    <property type="molecule type" value="Genomic_DNA"/>
</dbReference>
<evidence type="ECO:0000313" key="2">
    <source>
        <dbReference type="EMBL" id="QJA67402.1"/>
    </source>
</evidence>
<evidence type="ECO:0000313" key="4">
    <source>
        <dbReference type="EMBL" id="QJH94004.1"/>
    </source>
</evidence>
<accession>A0A6H1ZB83</accession>
<proteinExistence type="predicted"/>
<gene>
    <name evidence="3" type="ORF">MM171A00166_0063</name>
    <name evidence="5" type="ORF">MM415A00140_0012</name>
    <name evidence="2" type="ORF">MM415B00227_0064</name>
    <name evidence="1" type="ORF">TM448A00134_0053</name>
    <name evidence="4" type="ORF">TM448B00166_0048</name>
</gene>